<protein>
    <submittedName>
        <fullName evidence="1">Uncharacterized protein</fullName>
    </submittedName>
</protein>
<gene>
    <name evidence="1" type="ORF">PsorP6_013266</name>
</gene>
<organism evidence="1 2">
    <name type="scientific">Peronosclerospora sorghi</name>
    <dbReference type="NCBI Taxonomy" id="230839"/>
    <lineage>
        <taxon>Eukaryota</taxon>
        <taxon>Sar</taxon>
        <taxon>Stramenopiles</taxon>
        <taxon>Oomycota</taxon>
        <taxon>Peronosporomycetes</taxon>
        <taxon>Peronosporales</taxon>
        <taxon>Peronosporaceae</taxon>
        <taxon>Peronosclerospora</taxon>
    </lineage>
</organism>
<sequence>MFSVTTLLSQHPDGNVPLTPDKTIDYTHDFFARPSFLSVSGQLNVETHCCALSDVYTFGPTFRAENSNTSRHLAEFWMIEPEIAFATLEDDMDLAEDYLKYCVQYALDHCTEDLAFFNKNVEKGLIERLRATIASPFVRLSYTDAVALLAEPEHAKKAKFTVQPVWGTDLGSEHERYLTEVVYKKPVVLFDYPKECKSFYMRLNDDGKTVAAADVLVPHVGELIGGSAREERLDVLETRLKEAGANPDDYKWYLDLRKYGSVPHAGFGLGFERLIRFVTGIENIRDVIPFPRWPGNAAHVILPKEMQRQLPDRLLTETEWRQLGVQQSRGWVHYAIHKQTDFFLGRFFLTLSVLFDGNECRPEPHILLFRRPLGTDPTTGRVDMEMQKQAKEKYAQEFS</sequence>
<proteinExistence type="predicted"/>
<keyword evidence="2" id="KW-1185">Reference proteome</keyword>
<dbReference type="EMBL" id="CM047592">
    <property type="protein sequence ID" value="KAI9917335.1"/>
    <property type="molecule type" value="Genomic_DNA"/>
</dbReference>
<evidence type="ECO:0000313" key="1">
    <source>
        <dbReference type="EMBL" id="KAI9917335.1"/>
    </source>
</evidence>
<reference evidence="1 2" key="1">
    <citation type="journal article" date="2022" name="bioRxiv">
        <title>The genome of the oomycete Peronosclerospora sorghi, a cosmopolitan pathogen of maize and sorghum, is inflated with dispersed pseudogenes.</title>
        <authorList>
            <person name="Fletcher K."/>
            <person name="Martin F."/>
            <person name="Isakeit T."/>
            <person name="Cavanaugh K."/>
            <person name="Magill C."/>
            <person name="Michelmore R."/>
        </authorList>
    </citation>
    <scope>NUCLEOTIDE SEQUENCE [LARGE SCALE GENOMIC DNA]</scope>
    <source>
        <strain evidence="1">P6</strain>
    </source>
</reference>
<accession>A0ACC0WET5</accession>
<dbReference type="Proteomes" id="UP001163321">
    <property type="component" value="Chromosome 13"/>
</dbReference>
<name>A0ACC0WET5_9STRA</name>
<comment type="caution">
    <text evidence="1">The sequence shown here is derived from an EMBL/GenBank/DDBJ whole genome shotgun (WGS) entry which is preliminary data.</text>
</comment>
<evidence type="ECO:0000313" key="2">
    <source>
        <dbReference type="Proteomes" id="UP001163321"/>
    </source>
</evidence>